<organism evidence="4 5">
    <name type="scientific">Rhodanobacter fulvus Jip2</name>
    <dbReference type="NCBI Taxonomy" id="1163408"/>
    <lineage>
        <taxon>Bacteria</taxon>
        <taxon>Pseudomonadati</taxon>
        <taxon>Pseudomonadota</taxon>
        <taxon>Gammaproteobacteria</taxon>
        <taxon>Lysobacterales</taxon>
        <taxon>Rhodanobacteraceae</taxon>
        <taxon>Rhodanobacter</taxon>
    </lineage>
</organism>
<proteinExistence type="inferred from homology"/>
<gene>
    <name evidence="4" type="ORF">UU9_04649</name>
</gene>
<dbReference type="PANTHER" id="PTHR10655">
    <property type="entry name" value="LYSOPHOSPHOLIPASE-RELATED"/>
    <property type="match status" value="1"/>
</dbReference>
<dbReference type="InterPro" id="IPR003140">
    <property type="entry name" value="PLipase/COase/thioEstase"/>
</dbReference>
<keyword evidence="2" id="KW-0378">Hydrolase</keyword>
<dbReference type="eggNOG" id="COG0400">
    <property type="taxonomic scope" value="Bacteria"/>
</dbReference>
<name>I4VUY0_9GAMM</name>
<evidence type="ECO:0000313" key="5">
    <source>
        <dbReference type="Proteomes" id="UP000004210"/>
    </source>
</evidence>
<accession>I4VUY0</accession>
<keyword evidence="5" id="KW-1185">Reference proteome</keyword>
<sequence>MRGGLGNERVPGDCYDAARLPPPIDAMSLLPTVEHETAANPTHSILWLHGLGADGNDFAPIVPELVAKEWPALRFVFPHAPVQPVTINGGVPMRAWYDIHGFDARAPQDEAGIRVSIAAVEALIARENERGVPDENIFLVGFSQGGAIALSAGLRHPRALAGIVALSTYVPISSLLAAERHAANAATPIFWGHGSADPVVLYQRGVDSRELLQSLGYTVDWHSYPMPHSVCAQEIADLRQWLGARLA</sequence>
<evidence type="ECO:0000313" key="4">
    <source>
        <dbReference type="EMBL" id="EIL91021.1"/>
    </source>
</evidence>
<evidence type="ECO:0000256" key="1">
    <source>
        <dbReference type="ARBA" id="ARBA00006499"/>
    </source>
</evidence>
<dbReference type="STRING" id="1163408.UU9_04649"/>
<protein>
    <submittedName>
        <fullName evidence="4">Putative esterase</fullName>
    </submittedName>
</protein>
<feature type="domain" description="Phospholipase/carboxylesterase/thioesterase" evidence="3">
    <location>
        <begin position="39"/>
        <end position="242"/>
    </location>
</feature>
<dbReference type="AlphaFoldDB" id="I4VUY0"/>
<dbReference type="InterPro" id="IPR050565">
    <property type="entry name" value="LYPA1-2/EST-like"/>
</dbReference>
<dbReference type="Gene3D" id="3.40.50.1820">
    <property type="entry name" value="alpha/beta hydrolase"/>
    <property type="match status" value="1"/>
</dbReference>
<comment type="similarity">
    <text evidence="1">Belongs to the AB hydrolase superfamily. AB hydrolase 2 family.</text>
</comment>
<dbReference type="GO" id="GO:0016787">
    <property type="term" value="F:hydrolase activity"/>
    <property type="evidence" value="ECO:0007669"/>
    <property type="project" value="UniProtKB-KW"/>
</dbReference>
<dbReference type="SUPFAM" id="SSF53474">
    <property type="entry name" value="alpha/beta-Hydrolases"/>
    <property type="match status" value="1"/>
</dbReference>
<evidence type="ECO:0000259" key="3">
    <source>
        <dbReference type="Pfam" id="PF02230"/>
    </source>
</evidence>
<reference evidence="4" key="1">
    <citation type="journal article" date="2012" name="J. Bacteriol.">
        <title>Genome sequences for six rhodanobacter strains, isolated from soils and the terrestrial subsurface, with variable denitrification capabilities.</title>
        <authorList>
            <person name="Kostka J.E."/>
            <person name="Green S.J."/>
            <person name="Rishishwar L."/>
            <person name="Prakash O."/>
            <person name="Katz L.S."/>
            <person name="Marino-Ramirez L."/>
            <person name="Jordan I.K."/>
            <person name="Munk C."/>
            <person name="Ivanova N."/>
            <person name="Mikhailova N."/>
            <person name="Watson D.B."/>
            <person name="Brown S.D."/>
            <person name="Palumbo A.V."/>
            <person name="Brooks S.C."/>
        </authorList>
    </citation>
    <scope>NUCLEOTIDE SEQUENCE [LARGE SCALE GENOMIC DNA]</scope>
    <source>
        <strain evidence="4">Jip2</strain>
    </source>
</reference>
<dbReference type="PATRIC" id="fig|1163408.3.peg.954"/>
<dbReference type="PANTHER" id="PTHR10655:SF17">
    <property type="entry name" value="LYSOPHOSPHOLIPASE-LIKE PROTEIN 1"/>
    <property type="match status" value="1"/>
</dbReference>
<dbReference type="Proteomes" id="UP000004210">
    <property type="component" value="Unassembled WGS sequence"/>
</dbReference>
<evidence type="ECO:0000256" key="2">
    <source>
        <dbReference type="ARBA" id="ARBA00022801"/>
    </source>
</evidence>
<dbReference type="EMBL" id="AJXU01000024">
    <property type="protein sequence ID" value="EIL91021.1"/>
    <property type="molecule type" value="Genomic_DNA"/>
</dbReference>
<comment type="caution">
    <text evidence="4">The sequence shown here is derived from an EMBL/GenBank/DDBJ whole genome shotgun (WGS) entry which is preliminary data.</text>
</comment>
<dbReference type="InterPro" id="IPR029058">
    <property type="entry name" value="AB_hydrolase_fold"/>
</dbReference>
<dbReference type="Pfam" id="PF02230">
    <property type="entry name" value="Abhydrolase_2"/>
    <property type="match status" value="1"/>
</dbReference>